<feature type="transmembrane region" description="Helical" evidence="1">
    <location>
        <begin position="82"/>
        <end position="103"/>
    </location>
</feature>
<proteinExistence type="predicted"/>
<sequence>MLFGTEIWRRRRDLKRIWGSLIRGLVIEVAYSAVVLIRTLQEKIQQLLCAFNLFELWLLRILQWGEDKRLDKMRSNFGKLAVFWILQAVWVWTVSLPVTLVNASDNNPSIQVVDIVGWIMWVVGFTVQATADQQKLAFENSTDNRGRWCNVGLWKYFRHPNYCGEGCRFSYGGVENLANKLCTSTTNGLAATGDLLTRRQQIYGINKFTESEARSFWVFVWEALQDITLMILGVCAFVSLDCWHNYRRMADGAHDGLGIVAKILLVVFVTKNK</sequence>
<dbReference type="InterPro" id="IPR004014">
    <property type="entry name" value="ATPase_P-typ_cation-transptr_N"/>
</dbReference>
<keyword evidence="4" id="KW-1185">Reference proteome</keyword>
<dbReference type="SUPFAM" id="SSF81665">
    <property type="entry name" value="Calcium ATPase, transmembrane domain M"/>
    <property type="match status" value="1"/>
</dbReference>
<keyword evidence="1" id="KW-1133">Transmembrane helix</keyword>
<dbReference type="InterPro" id="IPR023298">
    <property type="entry name" value="ATPase_P-typ_TM_dom_sf"/>
</dbReference>
<dbReference type="AlphaFoldDB" id="A0A835I9D4"/>
<keyword evidence="1" id="KW-0472">Membrane</keyword>
<evidence type="ECO:0000259" key="2">
    <source>
        <dbReference type="Pfam" id="PF00690"/>
    </source>
</evidence>
<accession>A0A835I9D4</accession>
<dbReference type="Pfam" id="PF06966">
    <property type="entry name" value="DUF1295"/>
    <property type="match status" value="1"/>
</dbReference>
<evidence type="ECO:0000256" key="1">
    <source>
        <dbReference type="SAM" id="Phobius"/>
    </source>
</evidence>
<feature type="transmembrane region" description="Helical" evidence="1">
    <location>
        <begin position="109"/>
        <end position="127"/>
    </location>
</feature>
<dbReference type="GO" id="GO:0016020">
    <property type="term" value="C:membrane"/>
    <property type="evidence" value="ECO:0007669"/>
    <property type="project" value="TreeGrafter"/>
</dbReference>
<feature type="domain" description="Cation-transporting P-type ATPase N-terminal" evidence="2">
    <location>
        <begin position="170"/>
        <end position="239"/>
    </location>
</feature>
<comment type="caution">
    <text evidence="3">The sequence shown here is derived from an EMBL/GenBank/DDBJ whole genome shotgun (WGS) entry which is preliminary data.</text>
</comment>
<dbReference type="OrthoDB" id="67965at2759"/>
<feature type="transmembrane region" description="Helical" evidence="1">
    <location>
        <begin position="21"/>
        <end position="38"/>
    </location>
</feature>
<dbReference type="Pfam" id="PF00690">
    <property type="entry name" value="Cation_ATPase_N"/>
    <property type="match status" value="1"/>
</dbReference>
<dbReference type="PANTHER" id="PTHR32251">
    <property type="entry name" value="3-OXO-5-ALPHA-STEROID 4-DEHYDROGENASE"/>
    <property type="match status" value="1"/>
</dbReference>
<evidence type="ECO:0000313" key="4">
    <source>
        <dbReference type="Proteomes" id="UP000631114"/>
    </source>
</evidence>
<organism evidence="3 4">
    <name type="scientific">Coptis chinensis</name>
    <dbReference type="NCBI Taxonomy" id="261450"/>
    <lineage>
        <taxon>Eukaryota</taxon>
        <taxon>Viridiplantae</taxon>
        <taxon>Streptophyta</taxon>
        <taxon>Embryophyta</taxon>
        <taxon>Tracheophyta</taxon>
        <taxon>Spermatophyta</taxon>
        <taxon>Magnoliopsida</taxon>
        <taxon>Ranunculales</taxon>
        <taxon>Ranunculaceae</taxon>
        <taxon>Coptidoideae</taxon>
        <taxon>Coptis</taxon>
    </lineage>
</organism>
<keyword evidence="1" id="KW-0812">Transmembrane</keyword>
<dbReference type="PANTHER" id="PTHR32251:SF15">
    <property type="entry name" value="3-OXO-5-ALPHA-STEROID 4-DEHYDROGENASE (DUF1295)"/>
    <property type="match status" value="1"/>
</dbReference>
<dbReference type="Proteomes" id="UP000631114">
    <property type="component" value="Unassembled WGS sequence"/>
</dbReference>
<dbReference type="Gene3D" id="1.20.120.1630">
    <property type="match status" value="1"/>
</dbReference>
<dbReference type="InterPro" id="IPR010721">
    <property type="entry name" value="UstE-like"/>
</dbReference>
<protein>
    <recommendedName>
        <fullName evidence="2">Cation-transporting P-type ATPase N-terminal domain-containing protein</fullName>
    </recommendedName>
</protein>
<evidence type="ECO:0000313" key="3">
    <source>
        <dbReference type="EMBL" id="KAF9613236.1"/>
    </source>
</evidence>
<name>A0A835I9D4_9MAGN</name>
<gene>
    <name evidence="3" type="ORF">IFM89_006337</name>
</gene>
<reference evidence="3 4" key="1">
    <citation type="submission" date="2020-10" db="EMBL/GenBank/DDBJ databases">
        <title>The Coptis chinensis genome and diversification of protoberbering-type alkaloids.</title>
        <authorList>
            <person name="Wang B."/>
            <person name="Shu S."/>
            <person name="Song C."/>
            <person name="Liu Y."/>
        </authorList>
    </citation>
    <scope>NUCLEOTIDE SEQUENCE [LARGE SCALE GENOMIC DNA]</scope>
    <source>
        <strain evidence="3">HL-2020</strain>
        <tissue evidence="3">Leaf</tissue>
    </source>
</reference>
<dbReference type="EMBL" id="JADFTS010000003">
    <property type="protein sequence ID" value="KAF9613236.1"/>
    <property type="molecule type" value="Genomic_DNA"/>
</dbReference>
<feature type="transmembrane region" description="Helical" evidence="1">
    <location>
        <begin position="216"/>
        <end position="240"/>
    </location>
</feature>